<name>A0A1U9Z8U1_9HYPH</name>
<reference evidence="4 5" key="1">
    <citation type="submission" date="2017-03" db="EMBL/GenBank/DDBJ databases">
        <title>Foreign affairs: Plasmid Transfer between Roseobacters and Rhizobia.</title>
        <authorList>
            <person name="Bartling P."/>
            <person name="Bunk B."/>
            <person name="Overmann J."/>
            <person name="Brinkmann H."/>
            <person name="Petersen J."/>
        </authorList>
    </citation>
    <scope>NUCLEOTIDE SEQUENCE [LARGE SCALE GENOMIC DNA]</scope>
    <source>
        <strain evidence="4 5">MACL11</strain>
        <plasmid evidence="5">Plasmid pmm593</plasmid>
    </source>
</reference>
<feature type="domain" description="Sulfatase N-terminal" evidence="3">
    <location>
        <begin position="4"/>
        <end position="354"/>
    </location>
</feature>
<geneLocation type="plasmid" evidence="5">
    <name>pmm593</name>
</geneLocation>
<keyword evidence="5" id="KW-1185">Reference proteome</keyword>
<dbReference type="KEGG" id="mmed:Mame_04802"/>
<evidence type="ECO:0000259" key="3">
    <source>
        <dbReference type="Pfam" id="PF00884"/>
    </source>
</evidence>
<dbReference type="InterPro" id="IPR000917">
    <property type="entry name" value="Sulfatase_N"/>
</dbReference>
<dbReference type="SUPFAM" id="SSF53649">
    <property type="entry name" value="Alkaline phosphatase-like"/>
    <property type="match status" value="1"/>
</dbReference>
<dbReference type="PANTHER" id="PTHR45953:SF1">
    <property type="entry name" value="IDURONATE 2-SULFATASE"/>
    <property type="match status" value="1"/>
</dbReference>
<dbReference type="InterPro" id="IPR017850">
    <property type="entry name" value="Alkaline_phosphatase_core_sf"/>
</dbReference>
<dbReference type="GO" id="GO:0046872">
    <property type="term" value="F:metal ion binding"/>
    <property type="evidence" value="ECO:0007669"/>
    <property type="project" value="UniProtKB-KW"/>
</dbReference>
<dbReference type="CDD" id="cd16148">
    <property type="entry name" value="sulfatase_like"/>
    <property type="match status" value="1"/>
</dbReference>
<dbReference type="Gene3D" id="3.40.720.10">
    <property type="entry name" value="Alkaline Phosphatase, subunit A"/>
    <property type="match status" value="1"/>
</dbReference>
<evidence type="ECO:0000256" key="1">
    <source>
        <dbReference type="ARBA" id="ARBA00022723"/>
    </source>
</evidence>
<dbReference type="RefSeq" id="WP_018064113.1">
    <property type="nucleotide sequence ID" value="NZ_AQWH01000005.1"/>
</dbReference>
<sequence length="530" mass="59714">MRTIFVLFDSLNRTALGAYGGKAVPTPNFDRFAARAATFDTHYAGSLPCMPARRDMQTGRLNFTHRPWGPLEPFDNAFPQLLSAAGVYTHLVSDHLHYFENGGWGYAQAFDSWDFIRGQEYDPTTVFTVPPVERIRENFDARHYPTGTLPEGRTATRGTLAKDVWKRSRHAINKLEPWDEADYPTAKCFAKAFDFLDRNRDSDDWFLQLECFDPHEPFDAPERFKAMFATGYDGPVLDWPLYEKCTNSAEEIAEIRSNYAALVAMCDDYFGRLLNWMDANDAWKDTTLILTTDHGYLLGEHEWWAKNRMPYYEEISHIPLMIWHPDHPGSGGARIAELTQTTDLMPTILDLHGVATPVEARAHSLLPLLDERPSGRDTAILGMFGGPVCATDGRYTYFRFPETDDPAALPLYTLMPSHLEDMFSVGDLATAELVDAFDFTRDAPLLRVRLSRKLGESGMDILANWQGGNVLYDLAADPGQTTPLEAPEIEARMNAAIIEHFVAHDAPEELYAHYGLARDQTPAESIDALG</sequence>
<accession>A0A1U9Z8U1</accession>
<gene>
    <name evidence="4" type="ORF">Mame_04802</name>
</gene>
<keyword evidence="2 4" id="KW-0378">Hydrolase</keyword>
<dbReference type="AlphaFoldDB" id="A0A1U9Z8U1"/>
<dbReference type="EC" id="3.1.6.1" evidence="4"/>
<proteinExistence type="predicted"/>
<dbReference type="PANTHER" id="PTHR45953">
    <property type="entry name" value="IDURONATE 2-SULFATASE"/>
    <property type="match status" value="1"/>
</dbReference>
<evidence type="ECO:0000256" key="2">
    <source>
        <dbReference type="ARBA" id="ARBA00022801"/>
    </source>
</evidence>
<keyword evidence="1" id="KW-0479">Metal-binding</keyword>
<dbReference type="Pfam" id="PF00884">
    <property type="entry name" value="Sulfatase"/>
    <property type="match status" value="1"/>
</dbReference>
<protein>
    <submittedName>
        <fullName evidence="4">Arylsulfatase</fullName>
        <ecNumber evidence="4">3.1.6.1</ecNumber>
    </submittedName>
</protein>
<dbReference type="GO" id="GO:0005737">
    <property type="term" value="C:cytoplasm"/>
    <property type="evidence" value="ECO:0007669"/>
    <property type="project" value="TreeGrafter"/>
</dbReference>
<dbReference type="OrthoDB" id="9795675at2"/>
<evidence type="ECO:0000313" key="5">
    <source>
        <dbReference type="Proteomes" id="UP000191135"/>
    </source>
</evidence>
<keyword evidence="4" id="KW-0614">Plasmid</keyword>
<dbReference type="Proteomes" id="UP000191135">
    <property type="component" value="Plasmid pMM593"/>
</dbReference>
<dbReference type="EMBL" id="CP020331">
    <property type="protein sequence ID" value="AQZ54094.1"/>
    <property type="molecule type" value="Genomic_DNA"/>
</dbReference>
<evidence type="ECO:0000313" key="4">
    <source>
        <dbReference type="EMBL" id="AQZ54094.1"/>
    </source>
</evidence>
<dbReference type="GO" id="GO:0004065">
    <property type="term" value="F:arylsulfatase activity"/>
    <property type="evidence" value="ECO:0007669"/>
    <property type="project" value="UniProtKB-EC"/>
</dbReference>
<organism evidence="4 5">
    <name type="scientific">Martelella mediterranea DSM 17316</name>
    <dbReference type="NCBI Taxonomy" id="1122214"/>
    <lineage>
        <taxon>Bacteria</taxon>
        <taxon>Pseudomonadati</taxon>
        <taxon>Pseudomonadota</taxon>
        <taxon>Alphaproteobacteria</taxon>
        <taxon>Hyphomicrobiales</taxon>
        <taxon>Aurantimonadaceae</taxon>
        <taxon>Martelella</taxon>
    </lineage>
</organism>
<dbReference type="eggNOG" id="COG3119">
    <property type="taxonomic scope" value="Bacteria"/>
</dbReference>